<evidence type="ECO:0000256" key="3">
    <source>
        <dbReference type="ARBA" id="ARBA00023242"/>
    </source>
</evidence>
<comment type="caution">
    <text evidence="6">The sequence shown here is derived from an EMBL/GenBank/DDBJ whole genome shotgun (WGS) entry which is preliminary data.</text>
</comment>
<feature type="compositionally biased region" description="Basic and acidic residues" evidence="4">
    <location>
        <begin position="74"/>
        <end position="121"/>
    </location>
</feature>
<feature type="region of interest" description="Disordered" evidence="4">
    <location>
        <begin position="187"/>
        <end position="293"/>
    </location>
</feature>
<name>A0AAD3TQZ8_9TREE</name>
<feature type="region of interest" description="Disordered" evidence="4">
    <location>
        <begin position="1"/>
        <end position="150"/>
    </location>
</feature>
<feature type="compositionally biased region" description="Gly residues" evidence="4">
    <location>
        <begin position="13"/>
        <end position="30"/>
    </location>
</feature>
<organism evidence="6 7">
    <name type="scientific">Cutaneotrichosporon spelunceum</name>
    <dbReference type="NCBI Taxonomy" id="1672016"/>
    <lineage>
        <taxon>Eukaryota</taxon>
        <taxon>Fungi</taxon>
        <taxon>Dikarya</taxon>
        <taxon>Basidiomycota</taxon>
        <taxon>Agaricomycotina</taxon>
        <taxon>Tremellomycetes</taxon>
        <taxon>Trichosporonales</taxon>
        <taxon>Trichosporonaceae</taxon>
        <taxon>Cutaneotrichosporon</taxon>
    </lineage>
</organism>
<dbReference type="GO" id="GO:0005730">
    <property type="term" value="C:nucleolus"/>
    <property type="evidence" value="ECO:0007669"/>
    <property type="project" value="UniProtKB-SubCell"/>
</dbReference>
<keyword evidence="7" id="KW-1185">Reference proteome</keyword>
<dbReference type="Pfam" id="PF02854">
    <property type="entry name" value="MIF4G"/>
    <property type="match status" value="1"/>
</dbReference>
<feature type="compositionally biased region" description="Basic and acidic residues" evidence="4">
    <location>
        <begin position="128"/>
        <end position="142"/>
    </location>
</feature>
<dbReference type="InterPro" id="IPR016024">
    <property type="entry name" value="ARM-type_fold"/>
</dbReference>
<sequence>MPYQSQQSRGRGGRGGRGGGRGRGRGGSFGSRGPQLPSTMLDEVEKVYGAAHRPNTVRGRKEERKAKRKGPPPRQHEDEAPRKKARPAAEEPSRLQDRKAAAEPKAPKDKGKAVAEPEAPKGRGKAKSGPEKTDKKSKKELVLPEEDGDVEDREIAWLEYMLKKEGGEEAGLEDGLDDILGFAERLEHGKLGRDDLSDSDSDEDEAGMGEFDISESEENTEEDGSDEDGESGDGGSGEEQEIDLSEGESGDDSQGEDAVDEEEEWHGIAGPDSDSEPALEPASEAEPVDAEVEAPAPAAGRYVPPHLRAAMLAEKAAGDGARAAERAKLERKAQADGRLSEANIESILAEVEKLFGEYSRNDVTATLTNQIIQMIGSKTNLLDSFVVLYATLVGALHRAVGLEFGAHFVQTLVKKYNEEFARTAPTSTSADGDDAAKEAFNLLTLIAELFNAGVVGSQLIYDLVRGFIGEGEGELMSERSVEALLKILKCSGSQLRADDPASLKDIVSLVQERTRGREKEMTVRAKFMIETLGNLRSGKAKGLGAERPDVTRMRKFLSGMGKKRRLLAPEPLRVGLKDLLSADRRGKWWLVGAGWSGNPLAERQPAQKAKANSHEREDEEVLLELARKQGMNTDVRRSAFVVLLSSEDYVHACDRLDAFRLTQVQRRELVRVALHCVGMEATYNPYYTLVLNALCAGSYDHRFTLQYALWDLLRELADGGVTDTRAGHVARAIAFLIARGSVDLTILKGVEFAEIGTGTRRMLDTLLRTLLLSLQTPSPLLTLPKGFRVADADLDAVEATFDRALAAPELAGGLAWILQSIRKSPGKGVGALEGEVVGVGAEVAAGVLARAI</sequence>
<evidence type="ECO:0000313" key="7">
    <source>
        <dbReference type="Proteomes" id="UP001222932"/>
    </source>
</evidence>
<evidence type="ECO:0000256" key="4">
    <source>
        <dbReference type="SAM" id="MobiDB-lite"/>
    </source>
</evidence>
<dbReference type="PROSITE" id="PS51366">
    <property type="entry name" value="MI"/>
    <property type="match status" value="1"/>
</dbReference>
<evidence type="ECO:0000313" key="6">
    <source>
        <dbReference type="EMBL" id="GMK55154.1"/>
    </source>
</evidence>
<dbReference type="Pfam" id="PF02847">
    <property type="entry name" value="MA3"/>
    <property type="match status" value="1"/>
</dbReference>
<dbReference type="SMART" id="SM00544">
    <property type="entry name" value="MA3"/>
    <property type="match status" value="1"/>
</dbReference>
<dbReference type="GO" id="GO:0042274">
    <property type="term" value="P:ribosomal small subunit biogenesis"/>
    <property type="evidence" value="ECO:0007669"/>
    <property type="project" value="TreeGrafter"/>
</dbReference>
<dbReference type="InterPro" id="IPR050781">
    <property type="entry name" value="CWC22_splicing_factor"/>
</dbReference>
<keyword evidence="3" id="KW-0539">Nucleus</keyword>
<dbReference type="EMBL" id="BTCM01000002">
    <property type="protein sequence ID" value="GMK55154.1"/>
    <property type="molecule type" value="Genomic_DNA"/>
</dbReference>
<dbReference type="PANTHER" id="PTHR18034">
    <property type="entry name" value="CELL CYCLE CONTROL PROTEIN CWF22-RELATED"/>
    <property type="match status" value="1"/>
</dbReference>
<dbReference type="InterPro" id="IPR003891">
    <property type="entry name" value="Initiation_fac_eIF4g_MI"/>
</dbReference>
<dbReference type="Proteomes" id="UP001222932">
    <property type="component" value="Unassembled WGS sequence"/>
</dbReference>
<gene>
    <name evidence="6" type="primary">SGD1</name>
    <name evidence="6" type="ORF">CspeluHIS016_0202100</name>
</gene>
<feature type="compositionally biased region" description="Low complexity" evidence="4">
    <location>
        <begin position="276"/>
        <end position="285"/>
    </location>
</feature>
<feature type="compositionally biased region" description="Basic and acidic residues" evidence="4">
    <location>
        <begin position="187"/>
        <end position="196"/>
    </location>
</feature>
<evidence type="ECO:0000256" key="1">
    <source>
        <dbReference type="ARBA" id="ARBA00004604"/>
    </source>
</evidence>
<dbReference type="AlphaFoldDB" id="A0AAD3TQZ8"/>
<reference evidence="6" key="2">
    <citation type="submission" date="2023-06" db="EMBL/GenBank/DDBJ databases">
        <authorList>
            <person name="Kobayashi Y."/>
            <person name="Kayamori A."/>
            <person name="Aoki K."/>
            <person name="Shiwa Y."/>
            <person name="Fujita N."/>
            <person name="Sugita T."/>
            <person name="Iwasaki W."/>
            <person name="Tanaka N."/>
            <person name="Takashima M."/>
        </authorList>
    </citation>
    <scope>NUCLEOTIDE SEQUENCE</scope>
    <source>
        <strain evidence="6">HIS016</strain>
    </source>
</reference>
<dbReference type="SMART" id="SM00543">
    <property type="entry name" value="MIF4G"/>
    <property type="match status" value="1"/>
</dbReference>
<proteinExistence type="inferred from homology"/>
<dbReference type="SUPFAM" id="SSF48371">
    <property type="entry name" value="ARM repeat"/>
    <property type="match status" value="1"/>
</dbReference>
<evidence type="ECO:0000259" key="5">
    <source>
        <dbReference type="PROSITE" id="PS51366"/>
    </source>
</evidence>
<dbReference type="InterPro" id="IPR003890">
    <property type="entry name" value="MIF4G-like_typ-3"/>
</dbReference>
<dbReference type="GO" id="GO:0003723">
    <property type="term" value="F:RNA binding"/>
    <property type="evidence" value="ECO:0007669"/>
    <property type="project" value="InterPro"/>
</dbReference>
<comment type="subcellular location">
    <subcellularLocation>
        <location evidence="1">Nucleus</location>
        <location evidence="1">Nucleolus</location>
    </subcellularLocation>
</comment>
<comment type="similarity">
    <text evidence="2">Belongs to the CWC22 family.</text>
</comment>
<feature type="domain" description="MI" evidence="5">
    <location>
        <begin position="634"/>
        <end position="752"/>
    </location>
</feature>
<feature type="compositionally biased region" description="Acidic residues" evidence="4">
    <location>
        <begin position="197"/>
        <end position="264"/>
    </location>
</feature>
<evidence type="ECO:0000256" key="2">
    <source>
        <dbReference type="ARBA" id="ARBA00006856"/>
    </source>
</evidence>
<reference evidence="6" key="1">
    <citation type="journal article" date="2023" name="BMC Genomics">
        <title>Chromosome-level genome assemblies of Cutaneotrichosporon spp. (Trichosporonales, Basidiomycota) reveal imbalanced evolution between nucleotide sequences and chromosome synteny.</title>
        <authorList>
            <person name="Kobayashi Y."/>
            <person name="Kayamori A."/>
            <person name="Aoki K."/>
            <person name="Shiwa Y."/>
            <person name="Matsutani M."/>
            <person name="Fujita N."/>
            <person name="Sugita T."/>
            <person name="Iwasaki W."/>
            <person name="Tanaka N."/>
            <person name="Takashima M."/>
        </authorList>
    </citation>
    <scope>NUCLEOTIDE SEQUENCE</scope>
    <source>
        <strain evidence="6">HIS016</strain>
    </source>
</reference>
<dbReference type="PANTHER" id="PTHR18034:SF4">
    <property type="entry name" value="NUCLEOLAR MIF4G DOMAIN-CONTAINING PROTEIN 1"/>
    <property type="match status" value="1"/>
</dbReference>
<dbReference type="Gene3D" id="1.25.40.180">
    <property type="match status" value="1"/>
</dbReference>
<protein>
    <recommendedName>
        <fullName evidence="5">MI domain-containing protein</fullName>
    </recommendedName>
</protein>
<accession>A0AAD3TQZ8</accession>